<protein>
    <submittedName>
        <fullName evidence="1">Uncharacterized protein</fullName>
    </submittedName>
</protein>
<dbReference type="EMBL" id="DVLY01000150">
    <property type="protein sequence ID" value="HIT98407.1"/>
    <property type="molecule type" value="Genomic_DNA"/>
</dbReference>
<evidence type="ECO:0000313" key="1">
    <source>
        <dbReference type="EMBL" id="HIT98407.1"/>
    </source>
</evidence>
<organism evidence="1 2">
    <name type="scientific">Candidatus Merdimorpha stercoravium</name>
    <dbReference type="NCBI Taxonomy" id="2840863"/>
    <lineage>
        <taxon>Bacteria</taxon>
        <taxon>Pseudomonadati</taxon>
        <taxon>Bacteroidota</taxon>
        <taxon>Flavobacteriia</taxon>
        <taxon>Flavobacteriales</taxon>
        <taxon>Candidatus Merdimorpha</taxon>
    </lineage>
</organism>
<name>A0A9D1HCD8_9FLAO</name>
<comment type="caution">
    <text evidence="1">The sequence shown here is derived from an EMBL/GenBank/DDBJ whole genome shotgun (WGS) entry which is preliminary data.</text>
</comment>
<dbReference type="Proteomes" id="UP000824161">
    <property type="component" value="Unassembled WGS sequence"/>
</dbReference>
<reference evidence="1" key="1">
    <citation type="submission" date="2020-10" db="EMBL/GenBank/DDBJ databases">
        <authorList>
            <person name="Gilroy R."/>
        </authorList>
    </citation>
    <scope>NUCLEOTIDE SEQUENCE</scope>
    <source>
        <strain evidence="1">1383</strain>
    </source>
</reference>
<gene>
    <name evidence="1" type="ORF">IAC44_06170</name>
</gene>
<dbReference type="AlphaFoldDB" id="A0A9D1HCD8"/>
<accession>A0A9D1HCD8</accession>
<reference evidence="1" key="2">
    <citation type="journal article" date="2021" name="PeerJ">
        <title>Extensive microbial diversity within the chicken gut microbiome revealed by metagenomics and culture.</title>
        <authorList>
            <person name="Gilroy R."/>
            <person name="Ravi A."/>
            <person name="Getino M."/>
            <person name="Pursley I."/>
            <person name="Horton D.L."/>
            <person name="Alikhan N.F."/>
            <person name="Baker D."/>
            <person name="Gharbi K."/>
            <person name="Hall N."/>
            <person name="Watson M."/>
            <person name="Adriaenssens E.M."/>
            <person name="Foster-Nyarko E."/>
            <person name="Jarju S."/>
            <person name="Secka A."/>
            <person name="Antonio M."/>
            <person name="Oren A."/>
            <person name="Chaudhuri R.R."/>
            <person name="La Ragione R."/>
            <person name="Hildebrand F."/>
            <person name="Pallen M.J."/>
        </authorList>
    </citation>
    <scope>NUCLEOTIDE SEQUENCE</scope>
    <source>
        <strain evidence="1">1383</strain>
    </source>
</reference>
<sequence>MALANIEALANAELTEGCDNTTPGICWNEETIVFPYGFTGRVCLFTNDLETYCTGNYIDNMGQLH</sequence>
<evidence type="ECO:0000313" key="2">
    <source>
        <dbReference type="Proteomes" id="UP000824161"/>
    </source>
</evidence>
<proteinExistence type="predicted"/>